<evidence type="ECO:0000259" key="1">
    <source>
        <dbReference type="Pfam" id="PF08241"/>
    </source>
</evidence>
<dbReference type="Gene3D" id="3.40.50.150">
    <property type="entry name" value="Vaccinia Virus protein VP39"/>
    <property type="match status" value="1"/>
</dbReference>
<dbReference type="RefSeq" id="WP_122978254.1">
    <property type="nucleotide sequence ID" value="NZ_BOMX01000137.1"/>
</dbReference>
<evidence type="ECO:0000313" key="2">
    <source>
        <dbReference type="EMBL" id="TWG11353.1"/>
    </source>
</evidence>
<keyword evidence="3" id="KW-1185">Reference proteome</keyword>
<comment type="caution">
    <text evidence="2">The sequence shown here is derived from an EMBL/GenBank/DDBJ whole genome shotgun (WGS) entry which is preliminary data.</text>
</comment>
<dbReference type="InterPro" id="IPR013216">
    <property type="entry name" value="Methyltransf_11"/>
</dbReference>
<dbReference type="EMBL" id="VIWY01000006">
    <property type="protein sequence ID" value="TWG11353.1"/>
    <property type="molecule type" value="Genomic_DNA"/>
</dbReference>
<gene>
    <name evidence="2" type="ORF">FHX34_10683</name>
</gene>
<dbReference type="Proteomes" id="UP000320239">
    <property type="component" value="Unassembled WGS sequence"/>
</dbReference>
<name>A0A561VIB1_ACTTI</name>
<protein>
    <submittedName>
        <fullName evidence="2">Isonocardicin synthase</fullName>
    </submittedName>
</protein>
<dbReference type="InterPro" id="IPR029063">
    <property type="entry name" value="SAM-dependent_MTases_sf"/>
</dbReference>
<feature type="domain" description="Methyltransferase type 11" evidence="1">
    <location>
        <begin position="163"/>
        <end position="255"/>
    </location>
</feature>
<reference evidence="2 3" key="1">
    <citation type="submission" date="2019-06" db="EMBL/GenBank/DDBJ databases">
        <title>Sequencing the genomes of 1000 actinobacteria strains.</title>
        <authorList>
            <person name="Klenk H.-P."/>
        </authorList>
    </citation>
    <scope>NUCLEOTIDE SEQUENCE [LARGE SCALE GENOMIC DNA]</scope>
    <source>
        <strain evidence="2 3">DSM 43866</strain>
    </source>
</reference>
<dbReference type="OrthoDB" id="6555526at2"/>
<dbReference type="GO" id="GO:0008757">
    <property type="term" value="F:S-adenosylmethionine-dependent methyltransferase activity"/>
    <property type="evidence" value="ECO:0007669"/>
    <property type="project" value="InterPro"/>
</dbReference>
<sequence length="310" mass="33545">MMHTATDKRQTREVFESATEGKPYDLFVLRHGERRLVGRKTEAAYPDPGSGQRLKSCLVEEDMLLGVVEHEEISEEGVTVHYRPLSPEQRRAAFAAAVQDRLSDLSYPYAPLTRGRPVTSTAPAGWMFTPERARLLDHQEIVLRAAAAQWLARSGIVSGTAYDAACSTGAFLAAAGAAVPGLRTVGQDLSAEMTGHAAKVLDEVHHGDSIRPGVPPGSADVVFCRHLNIFVVDQDHARDLFLAAAGACRLGGRIVVLGHTPVLLPSAWFEELGLHVEQRTGATPSGHALFQFYVLRKDRPVGPEAAATRS</sequence>
<dbReference type="AlphaFoldDB" id="A0A561VIB1"/>
<accession>A0A561VIB1</accession>
<proteinExistence type="predicted"/>
<dbReference type="SUPFAM" id="SSF53335">
    <property type="entry name" value="S-adenosyl-L-methionine-dependent methyltransferases"/>
    <property type="match status" value="1"/>
</dbReference>
<evidence type="ECO:0000313" key="3">
    <source>
        <dbReference type="Proteomes" id="UP000320239"/>
    </source>
</evidence>
<dbReference type="Pfam" id="PF08241">
    <property type="entry name" value="Methyltransf_11"/>
    <property type="match status" value="1"/>
</dbReference>
<organism evidence="2 3">
    <name type="scientific">Actinoplanes teichomyceticus</name>
    <dbReference type="NCBI Taxonomy" id="1867"/>
    <lineage>
        <taxon>Bacteria</taxon>
        <taxon>Bacillati</taxon>
        <taxon>Actinomycetota</taxon>
        <taxon>Actinomycetes</taxon>
        <taxon>Micromonosporales</taxon>
        <taxon>Micromonosporaceae</taxon>
        <taxon>Actinoplanes</taxon>
    </lineage>
</organism>